<proteinExistence type="predicted"/>
<sequence length="274" mass="29745">MSAVTTLDPPGPTVGQLLRGWRDRRRLSQMELALEADVSTRHLSFLETGRARPSRAMIIRLAEHLEVPLRERNDLLLAAGFAPAYPQTELDDGRMALVRDAVRRVLAGHDPYPALVVDRRWELLEANAGLALLLEGIDPAQLQPPVNALRLSLHPDGLAPRIANLAQWRAHILDRLARQVVATSDPQVASLLAELRAYPGDEPAPAAHELPGPEDVIVPLRLRHPSGELSLMSIVSTFGTPLDITVQELSIEAFFPADEHTAGVLRAAAGAPGA</sequence>
<dbReference type="AlphaFoldDB" id="A0A5B8U7A4"/>
<dbReference type="CDD" id="cd00093">
    <property type="entry name" value="HTH_XRE"/>
    <property type="match status" value="1"/>
</dbReference>
<dbReference type="PANTHER" id="PTHR35010">
    <property type="entry name" value="BLL4672 PROTEIN-RELATED"/>
    <property type="match status" value="1"/>
</dbReference>
<dbReference type="Gene3D" id="3.30.450.180">
    <property type="match status" value="1"/>
</dbReference>
<reference evidence="2 3" key="1">
    <citation type="journal article" date="2018" name="J. Microbiol.">
        <title>Baekduia soli gen. nov., sp. nov., a novel bacterium isolated from the soil of Baekdu Mountain and proposal of a novel family name, Baekduiaceae fam. nov.</title>
        <authorList>
            <person name="An D.S."/>
            <person name="Siddiqi M.Z."/>
            <person name="Kim K.H."/>
            <person name="Yu H.S."/>
            <person name="Im W.T."/>
        </authorList>
    </citation>
    <scope>NUCLEOTIDE SEQUENCE [LARGE SCALE GENOMIC DNA]</scope>
    <source>
        <strain evidence="2 3">BR7-21</strain>
    </source>
</reference>
<dbReference type="RefSeq" id="WP_146921184.1">
    <property type="nucleotide sequence ID" value="NZ_CP042430.1"/>
</dbReference>
<organism evidence="2 3">
    <name type="scientific">Baekduia soli</name>
    <dbReference type="NCBI Taxonomy" id="496014"/>
    <lineage>
        <taxon>Bacteria</taxon>
        <taxon>Bacillati</taxon>
        <taxon>Actinomycetota</taxon>
        <taxon>Thermoleophilia</taxon>
        <taxon>Solirubrobacterales</taxon>
        <taxon>Baekduiaceae</taxon>
        <taxon>Baekduia</taxon>
    </lineage>
</organism>
<dbReference type="InterPro" id="IPR041413">
    <property type="entry name" value="MLTR_LBD"/>
</dbReference>
<keyword evidence="3" id="KW-1185">Reference proteome</keyword>
<name>A0A5B8U7A4_9ACTN</name>
<dbReference type="GO" id="GO:0003677">
    <property type="term" value="F:DNA binding"/>
    <property type="evidence" value="ECO:0007669"/>
    <property type="project" value="InterPro"/>
</dbReference>
<dbReference type="OrthoDB" id="2959414at2"/>
<dbReference type="KEGG" id="bsol:FSW04_16480"/>
<evidence type="ECO:0000259" key="1">
    <source>
        <dbReference type="PROSITE" id="PS50943"/>
    </source>
</evidence>
<dbReference type="Proteomes" id="UP000321805">
    <property type="component" value="Chromosome"/>
</dbReference>
<dbReference type="PROSITE" id="PS50943">
    <property type="entry name" value="HTH_CROC1"/>
    <property type="match status" value="1"/>
</dbReference>
<evidence type="ECO:0000313" key="3">
    <source>
        <dbReference type="Proteomes" id="UP000321805"/>
    </source>
</evidence>
<dbReference type="SUPFAM" id="SSF47413">
    <property type="entry name" value="lambda repressor-like DNA-binding domains"/>
    <property type="match status" value="1"/>
</dbReference>
<dbReference type="EMBL" id="CP042430">
    <property type="protein sequence ID" value="QEC49009.1"/>
    <property type="molecule type" value="Genomic_DNA"/>
</dbReference>
<dbReference type="Pfam" id="PF17765">
    <property type="entry name" value="MLTR_LBD"/>
    <property type="match status" value="1"/>
</dbReference>
<protein>
    <submittedName>
        <fullName evidence="2">Helix-turn-helix transcriptional regulator</fullName>
    </submittedName>
</protein>
<accession>A0A5B8U7A4</accession>
<dbReference type="Pfam" id="PF13560">
    <property type="entry name" value="HTH_31"/>
    <property type="match status" value="1"/>
</dbReference>
<dbReference type="InterPro" id="IPR001387">
    <property type="entry name" value="Cro/C1-type_HTH"/>
</dbReference>
<feature type="domain" description="HTH cro/C1-type" evidence="1">
    <location>
        <begin position="18"/>
        <end position="72"/>
    </location>
</feature>
<dbReference type="InterPro" id="IPR010982">
    <property type="entry name" value="Lambda_DNA-bd_dom_sf"/>
</dbReference>
<gene>
    <name evidence="2" type="ORF">FSW04_16480</name>
</gene>
<evidence type="ECO:0000313" key="2">
    <source>
        <dbReference type="EMBL" id="QEC49009.1"/>
    </source>
</evidence>
<dbReference type="PANTHER" id="PTHR35010:SF4">
    <property type="entry name" value="BLL5781 PROTEIN"/>
    <property type="match status" value="1"/>
</dbReference>
<dbReference type="Gene3D" id="1.10.260.40">
    <property type="entry name" value="lambda repressor-like DNA-binding domains"/>
    <property type="match status" value="1"/>
</dbReference>
<dbReference type="SMART" id="SM00530">
    <property type="entry name" value="HTH_XRE"/>
    <property type="match status" value="1"/>
</dbReference>